<sequence>MRNFYFLAFIFAFVLSSAQTYSFDTVTKYVLNNAKKKGIKESVNYFNSDDFNYFLKVTRVPDYLSATLFDSKTDLAHHFTVKESKSNGNIFFAFEYDYSYKLNTKHLINQKQYITFGEISESYPKQVSMQIFSSKKANKPIAKHILTLQPASKNMFPMFALSRSLNFMLTSDADLPGNYMVVRDDITEKKVSCEFVLEDHNDVKLKITLPKTLNY</sequence>
<accession>A0ABT3JNR9</accession>
<proteinExistence type="predicted"/>
<protein>
    <submittedName>
        <fullName evidence="2">Uncharacterized protein</fullName>
    </submittedName>
</protein>
<dbReference type="RefSeq" id="WP_265144532.1">
    <property type="nucleotide sequence ID" value="NZ_JAPCHZ010000005.1"/>
</dbReference>
<dbReference type="EMBL" id="JAPCHZ010000005">
    <property type="protein sequence ID" value="MCW4452403.1"/>
    <property type="molecule type" value="Genomic_DNA"/>
</dbReference>
<organism evidence="2 3">
    <name type="scientific">Kaistella yananensis</name>
    <dbReference type="NCBI Taxonomy" id="2989820"/>
    <lineage>
        <taxon>Bacteria</taxon>
        <taxon>Pseudomonadati</taxon>
        <taxon>Bacteroidota</taxon>
        <taxon>Flavobacteriia</taxon>
        <taxon>Flavobacteriales</taxon>
        <taxon>Weeksellaceae</taxon>
        <taxon>Chryseobacterium group</taxon>
        <taxon>Kaistella</taxon>
    </lineage>
</organism>
<keyword evidence="3" id="KW-1185">Reference proteome</keyword>
<reference evidence="2 3" key="1">
    <citation type="submission" date="2022-10" db="EMBL/GenBank/DDBJ databases">
        <title>Kaistella sp. BT-6-1-3.</title>
        <authorList>
            <person name="Ai J."/>
            <person name="Deng Z."/>
        </authorList>
    </citation>
    <scope>NUCLEOTIDE SEQUENCE [LARGE SCALE GENOMIC DNA]</scope>
    <source>
        <strain evidence="2 3">BT6-1-3</strain>
    </source>
</reference>
<feature type="signal peptide" evidence="1">
    <location>
        <begin position="1"/>
        <end position="22"/>
    </location>
</feature>
<evidence type="ECO:0000313" key="3">
    <source>
        <dbReference type="Proteomes" id="UP001209107"/>
    </source>
</evidence>
<gene>
    <name evidence="2" type="ORF">OK344_09295</name>
</gene>
<evidence type="ECO:0000256" key="1">
    <source>
        <dbReference type="SAM" id="SignalP"/>
    </source>
</evidence>
<dbReference type="Proteomes" id="UP001209107">
    <property type="component" value="Unassembled WGS sequence"/>
</dbReference>
<feature type="chain" id="PRO_5047059813" evidence="1">
    <location>
        <begin position="23"/>
        <end position="215"/>
    </location>
</feature>
<keyword evidence="1" id="KW-0732">Signal</keyword>
<comment type="caution">
    <text evidence="2">The sequence shown here is derived from an EMBL/GenBank/DDBJ whole genome shotgun (WGS) entry which is preliminary data.</text>
</comment>
<name>A0ABT3JNR9_9FLAO</name>
<evidence type="ECO:0000313" key="2">
    <source>
        <dbReference type="EMBL" id="MCW4452403.1"/>
    </source>
</evidence>